<evidence type="ECO:0008006" key="6">
    <source>
        <dbReference type="Google" id="ProtNLM"/>
    </source>
</evidence>
<evidence type="ECO:0000256" key="1">
    <source>
        <dbReference type="RuleBase" id="RU364032"/>
    </source>
</evidence>
<dbReference type="InterPro" id="IPR035368">
    <property type="entry name" value="Nrap_D3"/>
</dbReference>
<evidence type="ECO:0000313" key="5">
    <source>
        <dbReference type="Proteomes" id="UP001439008"/>
    </source>
</evidence>
<organism evidence="4 5">
    <name type="scientific">Bonamia ostreae</name>
    <dbReference type="NCBI Taxonomy" id="126728"/>
    <lineage>
        <taxon>Eukaryota</taxon>
        <taxon>Sar</taxon>
        <taxon>Rhizaria</taxon>
        <taxon>Endomyxa</taxon>
        <taxon>Ascetosporea</taxon>
        <taxon>Haplosporida</taxon>
        <taxon>Bonamia</taxon>
    </lineage>
</organism>
<evidence type="ECO:0000259" key="2">
    <source>
        <dbReference type="Pfam" id="PF17404"/>
    </source>
</evidence>
<gene>
    <name evidence="4" type="ORF">MHBO_002238</name>
</gene>
<name>A0ABV2ALP0_9EUKA</name>
<evidence type="ECO:0000313" key="4">
    <source>
        <dbReference type="EMBL" id="MES1920581.1"/>
    </source>
</evidence>
<comment type="caution">
    <text evidence="4">The sequence shown here is derived from an EMBL/GenBank/DDBJ whole genome shotgun (WGS) entry which is preliminary data.</text>
</comment>
<sequence length="669" mass="78169">MVLAHLYYSKKIGRISSAFNVFLKLLQFMASNDLSSRDQGLILFPKDGENGRSKVDPADFLEENGIVILSPFSAFNIAATVSASKYREFITRCNDILRFIDSDRDYIARKNIIDGIFKKEPLICQFDQIVKIRFRDYFSRRILNDLINRIYERMWNRTERLSFDLDNFRKILMIGIGLNNLSHVFIEKGPSIEEKAKSRRFRDLWGKHSAVRRYKDGSIVEAVDLRKLDCGGRSIFERIIRFAVSTTKCAVKMPFENFDNLVSEHKSTSLRAKRSFRKLVSHLKSDDNFRDKIHRVDLLHPLRRVDHTYFENHIKNDVWLYEPIPVQLVFMKTKFSDGFETPFAHSENSFILLKAIYLNLVKCLKVTEKSVLRVPEGVDVWTGSAVFRISAIFQSDESEDGQLERCHSFIERHSDGLKSFEKAVAVSKLWISMHGFNLEDTFVELLVLYCYKKSKHKEMQYFSPQRAFFCFLEVLHSHEWRKLPLLIIEDSIIHSIDELKKKVKSTDQDGRFLCFHIADYAGEHFYTQKMNKYDFVRLKSISKASLDFAERFLSKDATKLNLLTLFKSEPSHFDVRFRLNSLDAIKNCSALHDIEHNSSFAFSPLKKIFDLLSNRFAAILQLSLHSKSRFLLLKWNNSSEVGHIKRYVIDEISNELKEFFQSVELGEDD</sequence>
<dbReference type="InterPro" id="IPR035370">
    <property type="entry name" value="Nrap_D5"/>
</dbReference>
<reference evidence="4 5" key="1">
    <citation type="journal article" date="2024" name="BMC Biol.">
        <title>Comparative genomics of Ascetosporea gives new insight into the evolutionary basis for animal parasitism in Rhizaria.</title>
        <authorList>
            <person name="Hiltunen Thoren M."/>
            <person name="Onut-Brannstrom I."/>
            <person name="Alfjorden A."/>
            <person name="Peckova H."/>
            <person name="Swords F."/>
            <person name="Hooper C."/>
            <person name="Holzer A.S."/>
            <person name="Bass D."/>
            <person name="Burki F."/>
        </authorList>
    </citation>
    <scope>NUCLEOTIDE SEQUENCE [LARGE SCALE GENOMIC DNA]</scope>
    <source>
        <strain evidence="4">20-A016</strain>
    </source>
</reference>
<keyword evidence="1" id="KW-0539">Nucleus</keyword>
<keyword evidence="1" id="KW-0694">RNA-binding</keyword>
<accession>A0ABV2ALP0</accession>
<dbReference type="InterPro" id="IPR005554">
    <property type="entry name" value="NOL6/Upt22"/>
</dbReference>
<dbReference type="EMBL" id="JBDODL010000749">
    <property type="protein sequence ID" value="MES1920581.1"/>
    <property type="molecule type" value="Genomic_DNA"/>
</dbReference>
<dbReference type="Pfam" id="PF17404">
    <property type="entry name" value="Nrap_D3"/>
    <property type="match status" value="1"/>
</dbReference>
<feature type="domain" description="Nrap protein" evidence="2">
    <location>
        <begin position="170"/>
        <end position="245"/>
    </location>
</feature>
<dbReference type="PANTHER" id="PTHR17972:SF0">
    <property type="entry name" value="NUCLEOLAR PROTEIN 6"/>
    <property type="match status" value="1"/>
</dbReference>
<dbReference type="PANTHER" id="PTHR17972">
    <property type="entry name" value="NUCLEOLAR RNA-ASSOCIATED PROTEIN"/>
    <property type="match status" value="1"/>
</dbReference>
<dbReference type="Proteomes" id="UP001439008">
    <property type="component" value="Unassembled WGS sequence"/>
</dbReference>
<proteinExistence type="inferred from homology"/>
<feature type="domain" description="Nrap protein" evidence="3">
    <location>
        <begin position="418"/>
        <end position="567"/>
    </location>
</feature>
<keyword evidence="5" id="KW-1185">Reference proteome</keyword>
<comment type="similarity">
    <text evidence="1">Belongs to the NRAP family.</text>
</comment>
<evidence type="ECO:0000259" key="3">
    <source>
        <dbReference type="Pfam" id="PF17406"/>
    </source>
</evidence>
<dbReference type="Gene3D" id="1.10.1410.10">
    <property type="match status" value="1"/>
</dbReference>
<dbReference type="Pfam" id="PF17406">
    <property type="entry name" value="Nrap_D5"/>
    <property type="match status" value="1"/>
</dbReference>
<comment type="subcellular location">
    <subcellularLocation>
        <location evidence="1">Nucleus</location>
        <location evidence="1">Nucleolus</location>
    </subcellularLocation>
</comment>
<protein>
    <recommendedName>
        <fullName evidence="6">Nucleolar protein 6</fullName>
    </recommendedName>
</protein>